<organism evidence="1 2">
    <name type="scientific">Sistotremastrum niveocremeum HHB9708</name>
    <dbReference type="NCBI Taxonomy" id="1314777"/>
    <lineage>
        <taxon>Eukaryota</taxon>
        <taxon>Fungi</taxon>
        <taxon>Dikarya</taxon>
        <taxon>Basidiomycota</taxon>
        <taxon>Agaricomycotina</taxon>
        <taxon>Agaricomycetes</taxon>
        <taxon>Sistotremastrales</taxon>
        <taxon>Sistotremastraceae</taxon>
        <taxon>Sertulicium</taxon>
        <taxon>Sertulicium niveocremeum</taxon>
    </lineage>
</organism>
<accession>A0A164U2H2</accession>
<proteinExistence type="predicted"/>
<dbReference type="EMBL" id="KV419409">
    <property type="protein sequence ID" value="KZS92858.1"/>
    <property type="molecule type" value="Genomic_DNA"/>
</dbReference>
<keyword evidence="2" id="KW-1185">Reference proteome</keyword>
<protein>
    <submittedName>
        <fullName evidence="1">Uncharacterized protein</fullName>
    </submittedName>
</protein>
<sequence length="346" mass="37783">MVPGGPQGPNVCTCLALDPETLTIAIAGQNNPRCDRIKKWCLGSPRTLIFVFVWLRVSWQGLIRLHALAESQLKGVITGARQYQMVPAGSTCGSQVPGGEKPAGCGFEFWNPRRVPVPVVLSNSWLTHSQFSNGIPYAVTLLKMPKGEKAPGAAVAEFRAAFVADFGEPEEDGTIPYQKMRSGISAPNFRRNPDKYRMEHGLKSVAEVERREMLTAEEEEVTKIEEVTVAKIEDVDEPALTLEANVRSRERPVKGESPVLISDDEDYEMLAPAMVPPAQALVPTAVQAQAPEQAAYETVAWGLAIPLHLPLEIRTQLREAAEINDMMGLAQMVVNSVCKSGQLTAK</sequence>
<evidence type="ECO:0000313" key="2">
    <source>
        <dbReference type="Proteomes" id="UP000076722"/>
    </source>
</evidence>
<reference evidence="1 2" key="1">
    <citation type="journal article" date="2016" name="Mol. Biol. Evol.">
        <title>Comparative Genomics of Early-Diverging Mushroom-Forming Fungi Provides Insights into the Origins of Lignocellulose Decay Capabilities.</title>
        <authorList>
            <person name="Nagy L.G."/>
            <person name="Riley R."/>
            <person name="Tritt A."/>
            <person name="Adam C."/>
            <person name="Daum C."/>
            <person name="Floudas D."/>
            <person name="Sun H."/>
            <person name="Yadav J.S."/>
            <person name="Pangilinan J."/>
            <person name="Larsson K.H."/>
            <person name="Matsuura K."/>
            <person name="Barry K."/>
            <person name="Labutti K."/>
            <person name="Kuo R."/>
            <person name="Ohm R.A."/>
            <person name="Bhattacharya S.S."/>
            <person name="Shirouzu T."/>
            <person name="Yoshinaga Y."/>
            <person name="Martin F.M."/>
            <person name="Grigoriev I.V."/>
            <person name="Hibbett D.S."/>
        </authorList>
    </citation>
    <scope>NUCLEOTIDE SEQUENCE [LARGE SCALE GENOMIC DNA]</scope>
    <source>
        <strain evidence="1 2">HHB9708</strain>
    </source>
</reference>
<dbReference type="AlphaFoldDB" id="A0A164U2H2"/>
<gene>
    <name evidence="1" type="ORF">SISNIDRAFT_466715</name>
</gene>
<dbReference type="Proteomes" id="UP000076722">
    <property type="component" value="Unassembled WGS sequence"/>
</dbReference>
<name>A0A164U2H2_9AGAM</name>
<evidence type="ECO:0000313" key="1">
    <source>
        <dbReference type="EMBL" id="KZS92858.1"/>
    </source>
</evidence>